<comment type="caution">
    <text evidence="1">The sequence shown here is derived from an EMBL/GenBank/DDBJ whole genome shotgun (WGS) entry which is preliminary data.</text>
</comment>
<reference evidence="1 2" key="1">
    <citation type="submission" date="2019-06" db="EMBL/GenBank/DDBJ databases">
        <title>Sequencing the genomes of 1000 actinobacteria strains.</title>
        <authorList>
            <person name="Klenk H.-P."/>
        </authorList>
    </citation>
    <scope>NUCLEOTIDE SEQUENCE [LARGE SCALE GENOMIC DNA]</scope>
    <source>
        <strain evidence="1 2">DSM 44819</strain>
    </source>
</reference>
<protein>
    <submittedName>
        <fullName evidence="1">Uncharacterized protein</fullName>
    </submittedName>
</protein>
<gene>
    <name evidence="1" type="ORF">FB564_2010</name>
</gene>
<organism evidence="1 2">
    <name type="scientific">Salinispora arenicola</name>
    <dbReference type="NCBI Taxonomy" id="168697"/>
    <lineage>
        <taxon>Bacteria</taxon>
        <taxon>Bacillati</taxon>
        <taxon>Actinomycetota</taxon>
        <taxon>Actinomycetes</taxon>
        <taxon>Micromonosporales</taxon>
        <taxon>Micromonosporaceae</taxon>
        <taxon>Salinispora</taxon>
    </lineage>
</organism>
<dbReference type="AlphaFoldDB" id="A0A542XLZ6"/>
<evidence type="ECO:0000313" key="1">
    <source>
        <dbReference type="EMBL" id="TQL36876.1"/>
    </source>
</evidence>
<accession>A0A542XLZ6</accession>
<sequence>MIAATYNKITATCNKITGGVNKIGETYNKIDLRCNKIIERHRGCDTSCRAVASGAVKGRSTPEKTLMFKACLPPVTAGAASWCDRG</sequence>
<dbReference type="EMBL" id="VFOL01000001">
    <property type="protein sequence ID" value="TQL36876.1"/>
    <property type="molecule type" value="Genomic_DNA"/>
</dbReference>
<dbReference type="Proteomes" id="UP000315983">
    <property type="component" value="Unassembled WGS sequence"/>
</dbReference>
<proteinExistence type="predicted"/>
<evidence type="ECO:0000313" key="2">
    <source>
        <dbReference type="Proteomes" id="UP000315983"/>
    </source>
</evidence>
<name>A0A542XLZ6_SALAC</name>